<proteinExistence type="predicted"/>
<keyword evidence="2" id="KW-1185">Reference proteome</keyword>
<gene>
    <name evidence="1" type="ORF">H5410_039892</name>
</gene>
<dbReference type="OrthoDB" id="1327342at2759"/>
<evidence type="ECO:0000313" key="1">
    <source>
        <dbReference type="EMBL" id="KAG5589378.1"/>
    </source>
</evidence>
<dbReference type="AlphaFoldDB" id="A0A9J5XNH9"/>
<sequence length="112" mass="12763">MGLNVSATATDDFYSDNFKMLRDYIKELGYTIDCEFFIKLDGLLVLVDNDNVIFDLFNMINDGDTIEVYAFHRISEANQAPLELKFVPNVSDSGVGEESFKYNLHKSHSVRP</sequence>
<evidence type="ECO:0000313" key="2">
    <source>
        <dbReference type="Proteomes" id="UP000824120"/>
    </source>
</evidence>
<protein>
    <submittedName>
        <fullName evidence="1">Uncharacterized protein</fullName>
    </submittedName>
</protein>
<dbReference type="EMBL" id="JACXVP010000008">
    <property type="protein sequence ID" value="KAG5589378.1"/>
    <property type="molecule type" value="Genomic_DNA"/>
</dbReference>
<comment type="caution">
    <text evidence="1">The sequence shown here is derived from an EMBL/GenBank/DDBJ whole genome shotgun (WGS) entry which is preliminary data.</text>
</comment>
<organism evidence="1 2">
    <name type="scientific">Solanum commersonii</name>
    <name type="common">Commerson's wild potato</name>
    <name type="synonym">Commerson's nightshade</name>
    <dbReference type="NCBI Taxonomy" id="4109"/>
    <lineage>
        <taxon>Eukaryota</taxon>
        <taxon>Viridiplantae</taxon>
        <taxon>Streptophyta</taxon>
        <taxon>Embryophyta</taxon>
        <taxon>Tracheophyta</taxon>
        <taxon>Spermatophyta</taxon>
        <taxon>Magnoliopsida</taxon>
        <taxon>eudicotyledons</taxon>
        <taxon>Gunneridae</taxon>
        <taxon>Pentapetalae</taxon>
        <taxon>asterids</taxon>
        <taxon>lamiids</taxon>
        <taxon>Solanales</taxon>
        <taxon>Solanaceae</taxon>
        <taxon>Solanoideae</taxon>
        <taxon>Solaneae</taxon>
        <taxon>Solanum</taxon>
    </lineage>
</organism>
<accession>A0A9J5XNH9</accession>
<reference evidence="1 2" key="1">
    <citation type="submission" date="2020-09" db="EMBL/GenBank/DDBJ databases">
        <title>De no assembly of potato wild relative species, Solanum commersonii.</title>
        <authorList>
            <person name="Cho K."/>
        </authorList>
    </citation>
    <scope>NUCLEOTIDE SEQUENCE [LARGE SCALE GENOMIC DNA]</scope>
    <source>
        <strain evidence="1">LZ3.2</strain>
        <tissue evidence="1">Leaf</tissue>
    </source>
</reference>
<name>A0A9J5XNH9_SOLCO</name>
<dbReference type="Proteomes" id="UP000824120">
    <property type="component" value="Chromosome 8"/>
</dbReference>